<dbReference type="InterPro" id="IPR050093">
    <property type="entry name" value="ABC_SmlMolc_Importer"/>
</dbReference>
<keyword evidence="3" id="KW-0547">Nucleotide-binding</keyword>
<dbReference type="InterPro" id="IPR005670">
    <property type="entry name" value="PstB-like"/>
</dbReference>
<evidence type="ECO:0000256" key="2">
    <source>
        <dbReference type="ARBA" id="ARBA00022505"/>
    </source>
</evidence>
<dbReference type="InterPro" id="IPR003439">
    <property type="entry name" value="ABC_transporter-like_ATP-bd"/>
</dbReference>
<dbReference type="InterPro" id="IPR003593">
    <property type="entry name" value="AAA+_ATPase"/>
</dbReference>
<keyword evidence="2" id="KW-0500">Molybdenum</keyword>
<dbReference type="PROSITE" id="PS51866">
    <property type="entry name" value="MOP"/>
    <property type="match status" value="1"/>
</dbReference>
<keyword evidence="1" id="KW-0813">Transport</keyword>
<dbReference type="GO" id="GO:0005315">
    <property type="term" value="F:phosphate transmembrane transporter activity"/>
    <property type="evidence" value="ECO:0007669"/>
    <property type="project" value="InterPro"/>
</dbReference>
<dbReference type="PROSITE" id="PS00211">
    <property type="entry name" value="ABC_TRANSPORTER_1"/>
    <property type="match status" value="1"/>
</dbReference>
<dbReference type="PANTHER" id="PTHR42781">
    <property type="entry name" value="SPERMIDINE/PUTRESCINE IMPORT ATP-BINDING PROTEIN POTA"/>
    <property type="match status" value="1"/>
</dbReference>
<dbReference type="Gene3D" id="3.40.50.300">
    <property type="entry name" value="P-loop containing nucleotide triphosphate hydrolases"/>
    <property type="match status" value="1"/>
</dbReference>
<accession>A0A0W8F065</accession>
<dbReference type="PANTHER" id="PTHR42781:SF4">
    <property type="entry name" value="SPERMIDINE_PUTRESCINE IMPORT ATP-BINDING PROTEIN POTA"/>
    <property type="match status" value="1"/>
</dbReference>
<dbReference type="InterPro" id="IPR017871">
    <property type="entry name" value="ABC_transporter-like_CS"/>
</dbReference>
<dbReference type="AlphaFoldDB" id="A0A0W8F065"/>
<dbReference type="InterPro" id="IPR008995">
    <property type="entry name" value="Mo/tungstate-bd_C_term_dom"/>
</dbReference>
<evidence type="ECO:0000259" key="5">
    <source>
        <dbReference type="PROSITE" id="PS50893"/>
    </source>
</evidence>
<dbReference type="CDD" id="cd03260">
    <property type="entry name" value="ABC_PstB_phosphate_transporter"/>
    <property type="match status" value="1"/>
</dbReference>
<dbReference type="SMART" id="SM00382">
    <property type="entry name" value="AAA"/>
    <property type="match status" value="1"/>
</dbReference>
<dbReference type="SUPFAM" id="SSF52540">
    <property type="entry name" value="P-loop containing nucleoside triphosphate hydrolases"/>
    <property type="match status" value="1"/>
</dbReference>
<evidence type="ECO:0000313" key="7">
    <source>
        <dbReference type="EMBL" id="KUG14263.1"/>
    </source>
</evidence>
<protein>
    <submittedName>
        <fullName evidence="7">Abc-type tungstate transport system, atp-binding protein</fullName>
    </submittedName>
</protein>
<dbReference type="GO" id="GO:0005524">
    <property type="term" value="F:ATP binding"/>
    <property type="evidence" value="ECO:0007669"/>
    <property type="project" value="UniProtKB-KW"/>
</dbReference>
<dbReference type="PROSITE" id="PS50893">
    <property type="entry name" value="ABC_TRANSPORTER_2"/>
    <property type="match status" value="1"/>
</dbReference>
<name>A0A0W8F065_9ZZZZ</name>
<evidence type="ECO:0000256" key="4">
    <source>
        <dbReference type="ARBA" id="ARBA00022840"/>
    </source>
</evidence>
<dbReference type="Pfam" id="PF00005">
    <property type="entry name" value="ABC_tran"/>
    <property type="match status" value="1"/>
</dbReference>
<reference evidence="7" key="1">
    <citation type="journal article" date="2015" name="Proc. Natl. Acad. Sci. U.S.A.">
        <title>Networks of energetic and metabolic interactions define dynamics in microbial communities.</title>
        <authorList>
            <person name="Embree M."/>
            <person name="Liu J.K."/>
            <person name="Al-Bassam M.M."/>
            <person name="Zengler K."/>
        </authorList>
    </citation>
    <scope>NUCLEOTIDE SEQUENCE</scope>
</reference>
<feature type="domain" description="Mop" evidence="6">
    <location>
        <begin position="293"/>
        <end position="357"/>
    </location>
</feature>
<gene>
    <name evidence="7" type="ORF">ASZ90_016096</name>
</gene>
<evidence type="ECO:0000256" key="1">
    <source>
        <dbReference type="ARBA" id="ARBA00022448"/>
    </source>
</evidence>
<sequence length="360" mass="39279">MIGFDRVFMNFGEKEVLKDVSFTIDRGEIFTFIGPSGSGKTTILRLIDMLERPTSGGILIEGTDVSSMKDRDRITVRRTMSMVFQKPSPLRGSVFENVAVGLRFRDIGNEEIQARVPEALELVGLGDYQEQKAITLSGGEMQRVAIARAIATKPDILLLDEPTANLDPVSTEKIESLIGALKDRFGITVVLSTHDMVQGQRLADRMAVVIDGRIGQIGTSKEIFYQPMNRAVAHMVGVENILEGTIARNDQGLASIDINGTSVTATTPFPPGTSVTMYMRPEDITFHVKDGVRSSARNEFSGTIRKVLPIGPMVRMKVDAGIPLIAVITQRSYEELGLGLGVTTDLAFKASAIHVVERKA</sequence>
<dbReference type="GO" id="GO:0016020">
    <property type="term" value="C:membrane"/>
    <property type="evidence" value="ECO:0007669"/>
    <property type="project" value="InterPro"/>
</dbReference>
<dbReference type="SUPFAM" id="SSF50331">
    <property type="entry name" value="MOP-like"/>
    <property type="match status" value="1"/>
</dbReference>
<dbReference type="GO" id="GO:0016887">
    <property type="term" value="F:ATP hydrolysis activity"/>
    <property type="evidence" value="ECO:0007669"/>
    <property type="project" value="InterPro"/>
</dbReference>
<dbReference type="GO" id="GO:0015689">
    <property type="term" value="P:molybdate ion transport"/>
    <property type="evidence" value="ECO:0007669"/>
    <property type="project" value="InterPro"/>
</dbReference>
<evidence type="ECO:0000256" key="3">
    <source>
        <dbReference type="ARBA" id="ARBA00022741"/>
    </source>
</evidence>
<dbReference type="GO" id="GO:0035435">
    <property type="term" value="P:phosphate ion transmembrane transport"/>
    <property type="evidence" value="ECO:0007669"/>
    <property type="project" value="InterPro"/>
</dbReference>
<keyword evidence="4 7" id="KW-0067">ATP-binding</keyword>
<dbReference type="InterPro" id="IPR005116">
    <property type="entry name" value="Transp-assoc_OB_typ1"/>
</dbReference>
<dbReference type="InterPro" id="IPR027417">
    <property type="entry name" value="P-loop_NTPase"/>
</dbReference>
<dbReference type="Pfam" id="PF03459">
    <property type="entry name" value="TOBE"/>
    <property type="match status" value="1"/>
</dbReference>
<organism evidence="7">
    <name type="scientific">hydrocarbon metagenome</name>
    <dbReference type="NCBI Taxonomy" id="938273"/>
    <lineage>
        <taxon>unclassified sequences</taxon>
        <taxon>metagenomes</taxon>
        <taxon>ecological metagenomes</taxon>
    </lineage>
</organism>
<comment type="caution">
    <text evidence="7">The sequence shown here is derived from an EMBL/GenBank/DDBJ whole genome shotgun (WGS) entry which is preliminary data.</text>
</comment>
<proteinExistence type="predicted"/>
<evidence type="ECO:0000259" key="6">
    <source>
        <dbReference type="PROSITE" id="PS51866"/>
    </source>
</evidence>
<dbReference type="InterPro" id="IPR004606">
    <property type="entry name" value="Mop_domain"/>
</dbReference>
<dbReference type="EMBL" id="LNQE01001680">
    <property type="protein sequence ID" value="KUG14263.1"/>
    <property type="molecule type" value="Genomic_DNA"/>
</dbReference>
<dbReference type="Gene3D" id="2.40.50.100">
    <property type="match status" value="1"/>
</dbReference>
<feature type="domain" description="ABC transporter" evidence="5">
    <location>
        <begin position="2"/>
        <end position="236"/>
    </location>
</feature>